<dbReference type="KEGG" id="phn:PAEH1_03960"/>
<sequence length="266" mass="30796">MSFYFPSSHRLALQEQIESLGAYSLSAPITIEVDECLYVVKFNRRESGRWWRESLSAAVCGVLFGVWVKPSALRAGDTAYEAQRLTHLRHHHIAVPKVFLQHNDYIVMEHAGQSVEALLTQADQRDALLIPIMQSLVDLHEAGQWHGGAQVRNLTLKDNQLHRIDFEEKTGDVLPLHLAQAYDLLLCFNSLTKYLAFDIELGEKLLRHYLTQRHQPALQQTLQRVLTLLLKFKATSHWFTQKQRHRSDLQRTLFFTTVLERTLARY</sequence>
<evidence type="ECO:0008006" key="3">
    <source>
        <dbReference type="Google" id="ProtNLM"/>
    </source>
</evidence>
<evidence type="ECO:0000313" key="2">
    <source>
        <dbReference type="Proteomes" id="UP000189369"/>
    </source>
</evidence>
<dbReference type="OrthoDB" id="5781459at2"/>
<accession>A0A1U9JYW1</accession>
<protein>
    <recommendedName>
        <fullName evidence="3">Serine/threonine protein phosphatase</fullName>
    </recommendedName>
</protein>
<dbReference type="STRING" id="643674.PAEH1_03960"/>
<gene>
    <name evidence="1" type="ORF">PAEH1_03960</name>
</gene>
<dbReference type="AlphaFoldDB" id="A0A1U9JYW1"/>
<dbReference type="SUPFAM" id="SSF56112">
    <property type="entry name" value="Protein kinase-like (PK-like)"/>
    <property type="match status" value="1"/>
</dbReference>
<reference evidence="1 2" key="1">
    <citation type="submission" date="2017-01" db="EMBL/GenBank/DDBJ databases">
        <title>Complete Genome Sequence of Paenalcaligenes hominis, Isolated from a paraplegic Patient with neurogenic bladder.</title>
        <authorList>
            <person name="Mukhopadhyay R."/>
            <person name="Joaquin J."/>
            <person name="Hogue R."/>
            <person name="Kilaru A."/>
            <person name="Jospin G."/>
            <person name="Mars K."/>
            <person name="Eisen J.A."/>
            <person name="Chaturvedi V."/>
        </authorList>
    </citation>
    <scope>NUCLEOTIDE SEQUENCE [LARGE SCALE GENOMIC DNA]</scope>
    <source>
        <strain evidence="1 2">15S00501</strain>
    </source>
</reference>
<evidence type="ECO:0000313" key="1">
    <source>
        <dbReference type="EMBL" id="AQS50934.1"/>
    </source>
</evidence>
<name>A0A1U9JYW1_9BURK</name>
<dbReference type="Proteomes" id="UP000189369">
    <property type="component" value="Chromosome"/>
</dbReference>
<organism evidence="1 2">
    <name type="scientific">Paenalcaligenes hominis</name>
    <dbReference type="NCBI Taxonomy" id="643674"/>
    <lineage>
        <taxon>Bacteria</taxon>
        <taxon>Pseudomonadati</taxon>
        <taxon>Pseudomonadota</taxon>
        <taxon>Betaproteobacteria</taxon>
        <taxon>Burkholderiales</taxon>
        <taxon>Alcaligenaceae</taxon>
        <taxon>Paenalcaligenes</taxon>
    </lineage>
</organism>
<proteinExistence type="predicted"/>
<dbReference type="InterPro" id="IPR011009">
    <property type="entry name" value="Kinase-like_dom_sf"/>
</dbReference>
<dbReference type="EMBL" id="CP019697">
    <property type="protein sequence ID" value="AQS50934.1"/>
    <property type="molecule type" value="Genomic_DNA"/>
</dbReference>